<evidence type="ECO:0000313" key="3">
    <source>
        <dbReference type="Proteomes" id="UP000807342"/>
    </source>
</evidence>
<feature type="compositionally biased region" description="Polar residues" evidence="1">
    <location>
        <begin position="1"/>
        <end position="16"/>
    </location>
</feature>
<feature type="compositionally biased region" description="Acidic residues" evidence="1">
    <location>
        <begin position="610"/>
        <end position="630"/>
    </location>
</feature>
<feature type="compositionally biased region" description="Low complexity" evidence="1">
    <location>
        <begin position="215"/>
        <end position="252"/>
    </location>
</feature>
<feature type="region of interest" description="Disordered" evidence="1">
    <location>
        <begin position="473"/>
        <end position="568"/>
    </location>
</feature>
<feature type="compositionally biased region" description="Polar residues" evidence="1">
    <location>
        <begin position="656"/>
        <end position="680"/>
    </location>
</feature>
<feature type="compositionally biased region" description="Basic and acidic residues" evidence="1">
    <location>
        <begin position="706"/>
        <end position="719"/>
    </location>
</feature>
<evidence type="ECO:0000313" key="2">
    <source>
        <dbReference type="EMBL" id="KAF9447675.1"/>
    </source>
</evidence>
<feature type="compositionally biased region" description="Polar residues" evidence="1">
    <location>
        <begin position="287"/>
        <end position="300"/>
    </location>
</feature>
<accession>A0A9P5XBJ6</accession>
<feature type="region of interest" description="Disordered" evidence="1">
    <location>
        <begin position="1"/>
        <end position="114"/>
    </location>
</feature>
<feature type="compositionally biased region" description="Polar residues" evidence="1">
    <location>
        <begin position="201"/>
        <end position="213"/>
    </location>
</feature>
<feature type="compositionally biased region" description="Basic residues" evidence="1">
    <location>
        <begin position="548"/>
        <end position="557"/>
    </location>
</feature>
<dbReference type="EMBL" id="MU151189">
    <property type="protein sequence ID" value="KAF9447675.1"/>
    <property type="molecule type" value="Genomic_DNA"/>
</dbReference>
<keyword evidence="3" id="KW-1185">Reference proteome</keyword>
<feature type="compositionally biased region" description="Pro residues" evidence="1">
    <location>
        <begin position="44"/>
        <end position="53"/>
    </location>
</feature>
<dbReference type="AlphaFoldDB" id="A0A9P5XBJ6"/>
<protein>
    <submittedName>
        <fullName evidence="2">Uncharacterized protein</fullName>
    </submittedName>
</protein>
<feature type="compositionally biased region" description="Low complexity" evidence="1">
    <location>
        <begin position="27"/>
        <end position="43"/>
    </location>
</feature>
<feature type="compositionally biased region" description="Low complexity" evidence="1">
    <location>
        <begin position="345"/>
        <end position="355"/>
    </location>
</feature>
<name>A0A9P5XBJ6_9AGAR</name>
<feature type="region of interest" description="Disordered" evidence="1">
    <location>
        <begin position="656"/>
        <end position="767"/>
    </location>
</feature>
<feature type="compositionally biased region" description="Polar residues" evidence="1">
    <location>
        <begin position="176"/>
        <end position="186"/>
    </location>
</feature>
<proteinExistence type="predicted"/>
<reference evidence="2" key="1">
    <citation type="submission" date="2020-11" db="EMBL/GenBank/DDBJ databases">
        <authorList>
            <consortium name="DOE Joint Genome Institute"/>
            <person name="Ahrendt S."/>
            <person name="Riley R."/>
            <person name="Andreopoulos W."/>
            <person name="Labutti K."/>
            <person name="Pangilinan J."/>
            <person name="Ruiz-Duenas F.J."/>
            <person name="Barrasa J.M."/>
            <person name="Sanchez-Garcia M."/>
            <person name="Camarero S."/>
            <person name="Miyauchi S."/>
            <person name="Serrano A."/>
            <person name="Linde D."/>
            <person name="Babiker R."/>
            <person name="Drula E."/>
            <person name="Ayuso-Fernandez I."/>
            <person name="Pacheco R."/>
            <person name="Padilla G."/>
            <person name="Ferreira P."/>
            <person name="Barriuso J."/>
            <person name="Kellner H."/>
            <person name="Castanera R."/>
            <person name="Alfaro M."/>
            <person name="Ramirez L."/>
            <person name="Pisabarro A.G."/>
            <person name="Kuo A."/>
            <person name="Tritt A."/>
            <person name="Lipzen A."/>
            <person name="He G."/>
            <person name="Yan M."/>
            <person name="Ng V."/>
            <person name="Cullen D."/>
            <person name="Martin F."/>
            <person name="Rosso M.-N."/>
            <person name="Henrissat B."/>
            <person name="Hibbett D."/>
            <person name="Martinez A.T."/>
            <person name="Grigoriev I.V."/>
        </authorList>
    </citation>
    <scope>NUCLEOTIDE SEQUENCE</scope>
    <source>
        <strain evidence="2">MF-IS2</strain>
    </source>
</reference>
<feature type="compositionally biased region" description="Low complexity" evidence="1">
    <location>
        <begin position="273"/>
        <end position="286"/>
    </location>
</feature>
<feature type="compositionally biased region" description="Gly residues" evidence="1">
    <location>
        <begin position="488"/>
        <end position="498"/>
    </location>
</feature>
<organism evidence="2 3">
    <name type="scientific">Macrolepiota fuliginosa MF-IS2</name>
    <dbReference type="NCBI Taxonomy" id="1400762"/>
    <lineage>
        <taxon>Eukaryota</taxon>
        <taxon>Fungi</taxon>
        <taxon>Dikarya</taxon>
        <taxon>Basidiomycota</taxon>
        <taxon>Agaricomycotina</taxon>
        <taxon>Agaricomycetes</taxon>
        <taxon>Agaricomycetidae</taxon>
        <taxon>Agaricales</taxon>
        <taxon>Agaricineae</taxon>
        <taxon>Agaricaceae</taxon>
        <taxon>Macrolepiota</taxon>
    </lineage>
</organism>
<feature type="region of interest" description="Disordered" evidence="1">
    <location>
        <begin position="598"/>
        <end position="631"/>
    </location>
</feature>
<comment type="caution">
    <text evidence="2">The sequence shown here is derived from an EMBL/GenBank/DDBJ whole genome shotgun (WGS) entry which is preliminary data.</text>
</comment>
<feature type="compositionally biased region" description="Basic and acidic residues" evidence="1">
    <location>
        <begin position="80"/>
        <end position="113"/>
    </location>
</feature>
<dbReference type="Proteomes" id="UP000807342">
    <property type="component" value="Unassembled WGS sequence"/>
</dbReference>
<feature type="region of interest" description="Disordered" evidence="1">
    <location>
        <begin position="131"/>
        <end position="364"/>
    </location>
</feature>
<evidence type="ECO:0000256" key="1">
    <source>
        <dbReference type="SAM" id="MobiDB-lite"/>
    </source>
</evidence>
<feature type="region of interest" description="Disordered" evidence="1">
    <location>
        <begin position="406"/>
        <end position="440"/>
    </location>
</feature>
<dbReference type="OrthoDB" id="2536714at2759"/>
<gene>
    <name evidence="2" type="ORF">P691DRAFT_782009</name>
</gene>
<sequence length="767" mass="83822">MDASTTRYPSSRTRINPPSLPSPPSPAVSSPGLTLSASNSSSSPPQPTTPPRQPRPRYPDLGRVPLHRRGTSQTYENLEDLLREAGYKETRIFTPESERLESQKHGESGEKTKQGVGAAVVGFLAGLVTGGTASVQSRQSDDNPDQQPRLSRVECPSSPLANRRRESSRSAESSEPQTPFMTSSIESLGDPTPKAFRRQPYSYTTPQAQAREQSSSRPSTPTATASAYHAQPYHASSSSSFFHPPSTQQQPPRRLSAAQRQLREQASKSSIRTHTTTSPNPNITSPYEQGTNNNTNTIHQPQPRPSRAGAYLRHMASTPNNILPPRPNSTPVHTHTHPRNRPLPDDSSATTTDPETSPPPPLPRKWLENVARAILLGVTPTPSTTDTHPTQHQHPPYYTKTLRQTRSSLSQTTFIRSSKATRRSGLSDQTNFPHPAANTATITLSPPALFTRLERGRAPSTQTQVLKAQVVCRSAPGSRASSLVRRNSGGGGGSGIGYVRGNHHHHHHHRDFDNGKGASGGAGARLARRRTHGGNSSNNKETRSAGTHAKRHNRRKKDPKDSDKTYVPSLARTQIEGDGWHGSALPRIRLTCHKNHLGSNNDYDPNYDHDYDDSSSGYDEEEEEEDDGELDLARMLVPPKRQQSIRSLRKHLHMQLTSPSATDVSSNASLSRPHVNSSNAVLHHSGRLSSAAQARLSGMQEEDGSGEWRRGEFQSRRGSEDDEAESITWLRDERGVAGAGGSQRSTTKVRLGLPGPWNASGSIQGYR</sequence>